<name>A0ABR3EYD9_9AGAR</name>
<sequence>MTPAAPMVSYLASAQGGTFINPNFSNVGRDQINNNYSNLQSVLQILWQEIAEAGASHDSAARYPLIGCHPNTREELLEMLLEWTRDPSKSSFYWFYGPVGHGKSTIAQSLSERCAQEGLLVSTFFFSRNNSKRNNPTYLFLTIAYGLALSIPPLQEIIGGVIQANPAILGSSLDTQFRELIVEPCRLLADSWESGWPHVVIIDGLDECQGNGMQERILYILSSPYHEPENFPLRFLICSRPEPTIREVFDSSGLYPHLQRAPLSDDWKARRDIERYLVDRLDMIRQRPRYSAIRFPDPWPPRGVVHQLSNNSCGQFIYVSVAVAFVDSEFENPCRKLEVILRLTSKRDSESPFGPLDALYDHILSVNPNTKGLVMILGFLIHHPTELMPCPHLIETLLDLPEGQVNLELRAMHSILDITDSYIYILHTSFSDFLQERTRSGVFYIDPTYFQSFTVSHVLLYLNGHLQDHS</sequence>
<evidence type="ECO:0000313" key="3">
    <source>
        <dbReference type="EMBL" id="KAL0567804.1"/>
    </source>
</evidence>
<dbReference type="InterPro" id="IPR027417">
    <property type="entry name" value="P-loop_NTPase"/>
</dbReference>
<dbReference type="Gene3D" id="3.40.50.300">
    <property type="entry name" value="P-loop containing nucleotide triphosphate hydrolases"/>
    <property type="match status" value="1"/>
</dbReference>
<evidence type="ECO:0000313" key="4">
    <source>
        <dbReference type="Proteomes" id="UP001465976"/>
    </source>
</evidence>
<reference evidence="3 4" key="1">
    <citation type="submission" date="2024-02" db="EMBL/GenBank/DDBJ databases">
        <title>A draft genome for the cacao thread blight pathogen Marasmius crinis-equi.</title>
        <authorList>
            <person name="Cohen S.P."/>
            <person name="Baruah I.K."/>
            <person name="Amoako-Attah I."/>
            <person name="Bukari Y."/>
            <person name="Meinhardt L.W."/>
            <person name="Bailey B.A."/>
        </authorList>
    </citation>
    <scope>NUCLEOTIDE SEQUENCE [LARGE SCALE GENOMIC DNA]</scope>
    <source>
        <strain evidence="3 4">GH-76</strain>
    </source>
</reference>
<protein>
    <recommendedName>
        <fullName evidence="2">Nephrocystin 3-like N-terminal domain-containing protein</fullName>
    </recommendedName>
</protein>
<comment type="caution">
    <text evidence="3">The sequence shown here is derived from an EMBL/GenBank/DDBJ whole genome shotgun (WGS) entry which is preliminary data.</text>
</comment>
<feature type="non-terminal residue" evidence="3">
    <location>
        <position position="470"/>
    </location>
</feature>
<dbReference type="EMBL" id="JBAHYK010001491">
    <property type="protein sequence ID" value="KAL0567804.1"/>
    <property type="molecule type" value="Genomic_DNA"/>
</dbReference>
<feature type="domain" description="Nephrocystin 3-like N-terminal" evidence="2">
    <location>
        <begin position="80"/>
        <end position="240"/>
    </location>
</feature>
<organism evidence="3 4">
    <name type="scientific">Marasmius crinis-equi</name>
    <dbReference type="NCBI Taxonomy" id="585013"/>
    <lineage>
        <taxon>Eukaryota</taxon>
        <taxon>Fungi</taxon>
        <taxon>Dikarya</taxon>
        <taxon>Basidiomycota</taxon>
        <taxon>Agaricomycotina</taxon>
        <taxon>Agaricomycetes</taxon>
        <taxon>Agaricomycetidae</taxon>
        <taxon>Agaricales</taxon>
        <taxon>Marasmiineae</taxon>
        <taxon>Marasmiaceae</taxon>
        <taxon>Marasmius</taxon>
    </lineage>
</organism>
<keyword evidence="1" id="KW-0677">Repeat</keyword>
<dbReference type="PANTHER" id="PTHR10039">
    <property type="entry name" value="AMELOGENIN"/>
    <property type="match status" value="1"/>
</dbReference>
<evidence type="ECO:0000259" key="2">
    <source>
        <dbReference type="Pfam" id="PF24883"/>
    </source>
</evidence>
<dbReference type="PANTHER" id="PTHR10039:SF14">
    <property type="entry name" value="NACHT DOMAIN-CONTAINING PROTEIN"/>
    <property type="match status" value="1"/>
</dbReference>
<evidence type="ECO:0000256" key="1">
    <source>
        <dbReference type="ARBA" id="ARBA00022737"/>
    </source>
</evidence>
<dbReference type="Pfam" id="PF24883">
    <property type="entry name" value="NPHP3_N"/>
    <property type="match status" value="1"/>
</dbReference>
<gene>
    <name evidence="3" type="ORF">V5O48_014190</name>
</gene>
<keyword evidence="4" id="KW-1185">Reference proteome</keyword>
<dbReference type="SUPFAM" id="SSF52540">
    <property type="entry name" value="P-loop containing nucleoside triphosphate hydrolases"/>
    <property type="match status" value="1"/>
</dbReference>
<accession>A0ABR3EYD9</accession>
<proteinExistence type="predicted"/>
<dbReference type="InterPro" id="IPR056884">
    <property type="entry name" value="NPHP3-like_N"/>
</dbReference>
<dbReference type="Proteomes" id="UP001465976">
    <property type="component" value="Unassembled WGS sequence"/>
</dbReference>